<evidence type="ECO:0000313" key="3">
    <source>
        <dbReference type="Proteomes" id="UP000233435"/>
    </source>
</evidence>
<dbReference type="InterPro" id="IPR009288">
    <property type="entry name" value="AIG2-like_dom"/>
</dbReference>
<reference evidence="2 3" key="1">
    <citation type="submission" date="2017-12" db="EMBL/GenBank/DDBJ databases">
        <title>Confluentibacter flavum sp. nov., isolated from the saline lake.</title>
        <authorList>
            <person name="Yu L."/>
        </authorList>
    </citation>
    <scope>NUCLEOTIDE SEQUENCE [LARGE SCALE GENOMIC DNA]</scope>
    <source>
        <strain evidence="2 3">3B</strain>
    </source>
</reference>
<dbReference type="RefSeq" id="WP_106658514.1">
    <property type="nucleotide sequence ID" value="NZ_PJEO01000014.1"/>
</dbReference>
<feature type="domain" description="Gamma-glutamylcyclotransferase AIG2-like" evidence="1">
    <location>
        <begin position="4"/>
        <end position="127"/>
    </location>
</feature>
<organism evidence="2 3">
    <name type="scientific">Confluentibacter flavum</name>
    <dbReference type="NCBI Taxonomy" id="1909700"/>
    <lineage>
        <taxon>Bacteria</taxon>
        <taxon>Pseudomonadati</taxon>
        <taxon>Bacteroidota</taxon>
        <taxon>Flavobacteriia</taxon>
        <taxon>Flavobacteriales</taxon>
        <taxon>Flavobacteriaceae</taxon>
        <taxon>Confluentibacter</taxon>
    </lineage>
</organism>
<keyword evidence="2" id="KW-0808">Transferase</keyword>
<keyword evidence="3" id="KW-1185">Reference proteome</keyword>
<dbReference type="InterPro" id="IPR013024">
    <property type="entry name" value="GGCT-like"/>
</dbReference>
<dbReference type="SUPFAM" id="SSF110857">
    <property type="entry name" value="Gamma-glutamyl cyclotransferase-like"/>
    <property type="match status" value="1"/>
</dbReference>
<dbReference type="CDD" id="cd06661">
    <property type="entry name" value="GGCT_like"/>
    <property type="match status" value="1"/>
</dbReference>
<comment type="caution">
    <text evidence="2">The sequence shown here is derived from an EMBL/GenBank/DDBJ whole genome shotgun (WGS) entry which is preliminary data.</text>
</comment>
<protein>
    <submittedName>
        <fullName evidence="2">Gamma-glutamylcyclotransferase</fullName>
    </submittedName>
</protein>
<sequence length="129" mass="14719">MDYLFVYGTLMKTVNNGMSCFLHYNAEFIGNAYILGKLYDLDGFPGAIVSDNPSERVYGNIFKIKDTQTVFKVLDDYEGIGAGPPDDYEFVRDQVIAYLEDGTEINTWFYAYNLPTDTLKLIPSGRYFK</sequence>
<dbReference type="Proteomes" id="UP000233435">
    <property type="component" value="Unassembled WGS sequence"/>
</dbReference>
<gene>
    <name evidence="2" type="ORF">CSW08_03485</name>
</gene>
<dbReference type="Gene3D" id="3.10.490.10">
    <property type="entry name" value="Gamma-glutamyl cyclotransferase-like"/>
    <property type="match status" value="1"/>
</dbReference>
<name>A0A2N3HMS7_9FLAO</name>
<dbReference type="EMBL" id="PJEO01000014">
    <property type="protein sequence ID" value="PKQ46237.1"/>
    <property type="molecule type" value="Genomic_DNA"/>
</dbReference>
<dbReference type="AlphaFoldDB" id="A0A2N3HMS7"/>
<evidence type="ECO:0000259" key="1">
    <source>
        <dbReference type="Pfam" id="PF06094"/>
    </source>
</evidence>
<evidence type="ECO:0000313" key="2">
    <source>
        <dbReference type="EMBL" id="PKQ46237.1"/>
    </source>
</evidence>
<accession>A0A2N3HMS7</accession>
<dbReference type="InterPro" id="IPR036568">
    <property type="entry name" value="GGCT-like_sf"/>
</dbReference>
<dbReference type="Pfam" id="PF06094">
    <property type="entry name" value="GGACT"/>
    <property type="match status" value="1"/>
</dbReference>
<dbReference type="GO" id="GO:0016740">
    <property type="term" value="F:transferase activity"/>
    <property type="evidence" value="ECO:0007669"/>
    <property type="project" value="UniProtKB-KW"/>
</dbReference>
<dbReference type="OrthoDB" id="482277at2"/>
<proteinExistence type="predicted"/>